<keyword evidence="3" id="KW-0902">Two-component regulatory system</keyword>
<dbReference type="SUPFAM" id="SSF55874">
    <property type="entry name" value="ATPase domain of HSP90 chaperone/DNA topoisomerase II/histidine kinase"/>
    <property type="match status" value="1"/>
</dbReference>
<keyword evidence="4" id="KW-1133">Transmembrane helix</keyword>
<dbReference type="Gene3D" id="1.20.5.1930">
    <property type="match status" value="1"/>
</dbReference>
<keyword evidence="4" id="KW-0812">Transmembrane</keyword>
<dbReference type="PANTHER" id="PTHR24421">
    <property type="entry name" value="NITRATE/NITRITE SENSOR PROTEIN NARX-RELATED"/>
    <property type="match status" value="1"/>
</dbReference>
<dbReference type="Proteomes" id="UP001061298">
    <property type="component" value="Chromosome"/>
</dbReference>
<protein>
    <submittedName>
        <fullName evidence="6">Histidine kinase</fullName>
    </submittedName>
</protein>
<dbReference type="RefSeq" id="WP_263229636.1">
    <property type="nucleotide sequence ID" value="NZ_CP106793.1"/>
</dbReference>
<gene>
    <name evidence="6" type="ORF">N8I84_12745</name>
</gene>
<dbReference type="CDD" id="cd16917">
    <property type="entry name" value="HATPase_UhpB-NarQ-NarX-like"/>
    <property type="match status" value="1"/>
</dbReference>
<sequence>MLIAVLLSFLLITFLNITRQHLRPHMLIIGLVSLGLIFALQLRHSAAGAARAPGRRKLVTLGLQAALTYLPLFFFRSEWGAMAGFLAGSVLLVLPARVGWTLYGIIGLTMLCLPIEDGKPLSDSAYYAESTLLCGLVVYGFTWLTDLVVRVQATRGELARTAVANERLRFARDLHDLLGYSLSAITLKCELIHRIALSHPERAREEIESVLTISRQSLADVRMVASGYRKMSLSQEAASADSVLGAAGVDVEVDIRLGPLTPQVDTVLATVLREGITNALRHSEVGRCTIRAWEQGGQAMLSVVNDGVDPGRRDLSPHRGSGLGNLAVRLSDVGGSLIASVREDGCFEILAETPLPPAGPVAVPESESVA</sequence>
<name>A0ABY6DYS0_9ACTN</name>
<evidence type="ECO:0000313" key="6">
    <source>
        <dbReference type="EMBL" id="UXY19500.1"/>
    </source>
</evidence>
<feature type="domain" description="Signal transduction histidine kinase subgroup 3 dimerisation and phosphoacceptor" evidence="5">
    <location>
        <begin position="166"/>
        <end position="232"/>
    </location>
</feature>
<keyword evidence="2 6" id="KW-0418">Kinase</keyword>
<evidence type="ECO:0000256" key="2">
    <source>
        <dbReference type="ARBA" id="ARBA00022777"/>
    </source>
</evidence>
<feature type="transmembrane region" description="Helical" evidence="4">
    <location>
        <begin position="58"/>
        <end position="75"/>
    </location>
</feature>
<organism evidence="6 7">
    <name type="scientific">Streptomyces cynarae</name>
    <dbReference type="NCBI Taxonomy" id="2981134"/>
    <lineage>
        <taxon>Bacteria</taxon>
        <taxon>Bacillati</taxon>
        <taxon>Actinomycetota</taxon>
        <taxon>Actinomycetes</taxon>
        <taxon>Kitasatosporales</taxon>
        <taxon>Streptomycetaceae</taxon>
        <taxon>Streptomyces</taxon>
    </lineage>
</organism>
<feature type="transmembrane region" description="Helical" evidence="4">
    <location>
        <begin position="26"/>
        <end position="46"/>
    </location>
</feature>
<dbReference type="InterPro" id="IPR011712">
    <property type="entry name" value="Sig_transdc_His_kin_sub3_dim/P"/>
</dbReference>
<dbReference type="InterPro" id="IPR050482">
    <property type="entry name" value="Sensor_HK_TwoCompSys"/>
</dbReference>
<dbReference type="Gene3D" id="3.30.565.10">
    <property type="entry name" value="Histidine kinase-like ATPase, C-terminal domain"/>
    <property type="match status" value="1"/>
</dbReference>
<dbReference type="GO" id="GO:0016301">
    <property type="term" value="F:kinase activity"/>
    <property type="evidence" value="ECO:0007669"/>
    <property type="project" value="UniProtKB-KW"/>
</dbReference>
<evidence type="ECO:0000256" key="3">
    <source>
        <dbReference type="ARBA" id="ARBA00023012"/>
    </source>
</evidence>
<reference evidence="6" key="1">
    <citation type="submission" date="2022-10" db="EMBL/GenBank/DDBJ databases">
        <authorList>
            <person name="Mo P."/>
        </authorList>
    </citation>
    <scope>NUCLEOTIDE SEQUENCE</scope>
    <source>
        <strain evidence="6">HUAS 13-4</strain>
    </source>
</reference>
<evidence type="ECO:0000313" key="7">
    <source>
        <dbReference type="Proteomes" id="UP001061298"/>
    </source>
</evidence>
<feature type="transmembrane region" description="Helical" evidence="4">
    <location>
        <begin position="81"/>
        <end position="113"/>
    </location>
</feature>
<evidence type="ECO:0000256" key="1">
    <source>
        <dbReference type="ARBA" id="ARBA00022679"/>
    </source>
</evidence>
<dbReference type="EMBL" id="CP106793">
    <property type="protein sequence ID" value="UXY19500.1"/>
    <property type="molecule type" value="Genomic_DNA"/>
</dbReference>
<accession>A0ABY6DYS0</accession>
<keyword evidence="7" id="KW-1185">Reference proteome</keyword>
<dbReference type="PANTHER" id="PTHR24421:SF63">
    <property type="entry name" value="SENSOR HISTIDINE KINASE DESK"/>
    <property type="match status" value="1"/>
</dbReference>
<evidence type="ECO:0000259" key="5">
    <source>
        <dbReference type="Pfam" id="PF07730"/>
    </source>
</evidence>
<proteinExistence type="predicted"/>
<dbReference type="Pfam" id="PF07730">
    <property type="entry name" value="HisKA_3"/>
    <property type="match status" value="1"/>
</dbReference>
<keyword evidence="1" id="KW-0808">Transferase</keyword>
<keyword evidence="4" id="KW-0472">Membrane</keyword>
<dbReference type="InterPro" id="IPR036890">
    <property type="entry name" value="HATPase_C_sf"/>
</dbReference>
<evidence type="ECO:0000256" key="4">
    <source>
        <dbReference type="SAM" id="Phobius"/>
    </source>
</evidence>